<reference evidence="4" key="2">
    <citation type="submission" date="2021-09" db="EMBL/GenBank/DDBJ databases">
        <authorList>
            <person name="Jia N."/>
            <person name="Wang J."/>
            <person name="Shi W."/>
            <person name="Du L."/>
            <person name="Sun Y."/>
            <person name="Zhan W."/>
            <person name="Jiang J."/>
            <person name="Wang Q."/>
            <person name="Zhang B."/>
            <person name="Ji P."/>
            <person name="Sakyi L.B."/>
            <person name="Cui X."/>
            <person name="Yuan T."/>
            <person name="Jiang B."/>
            <person name="Yang W."/>
            <person name="Lam T.T.-Y."/>
            <person name="Chang Q."/>
            <person name="Ding S."/>
            <person name="Wang X."/>
            <person name="Zhu J."/>
            <person name="Ruan X."/>
            <person name="Zhao L."/>
            <person name="Wei J."/>
            <person name="Que T."/>
            <person name="Du C."/>
            <person name="Cheng J."/>
            <person name="Dai P."/>
            <person name="Han X."/>
            <person name="Huang E."/>
            <person name="Gao Y."/>
            <person name="Liu J."/>
            <person name="Shao H."/>
            <person name="Ye R."/>
            <person name="Li L."/>
            <person name="Wei W."/>
            <person name="Wang X."/>
            <person name="Wang C."/>
            <person name="Huo Q."/>
            <person name="Li W."/>
            <person name="Guo W."/>
            <person name="Chen H."/>
            <person name="Chen S."/>
            <person name="Zhou L."/>
            <person name="Zhou L."/>
            <person name="Ni X."/>
            <person name="Tian J."/>
            <person name="Zhou Y."/>
            <person name="Sheng Y."/>
            <person name="Liu T."/>
            <person name="Pan Y."/>
            <person name="Xia L."/>
            <person name="Li J."/>
            <person name="Zhao F."/>
            <person name="Cao W."/>
        </authorList>
    </citation>
    <scope>NUCLEOTIDE SEQUENCE</scope>
    <source>
        <strain evidence="4">Rmic-2018</strain>
        <tissue evidence="4">Larvae</tissue>
    </source>
</reference>
<keyword evidence="5" id="KW-1185">Reference proteome</keyword>
<reference evidence="4" key="1">
    <citation type="journal article" date="2020" name="Cell">
        <title>Large-Scale Comparative Analyses of Tick Genomes Elucidate Their Genetic Diversity and Vector Capacities.</title>
        <authorList>
            <consortium name="Tick Genome and Microbiome Consortium (TIGMIC)"/>
            <person name="Jia N."/>
            <person name="Wang J."/>
            <person name="Shi W."/>
            <person name="Du L."/>
            <person name="Sun Y."/>
            <person name="Zhan W."/>
            <person name="Jiang J.F."/>
            <person name="Wang Q."/>
            <person name="Zhang B."/>
            <person name="Ji P."/>
            <person name="Bell-Sakyi L."/>
            <person name="Cui X.M."/>
            <person name="Yuan T.T."/>
            <person name="Jiang B.G."/>
            <person name="Yang W.F."/>
            <person name="Lam T.T."/>
            <person name="Chang Q.C."/>
            <person name="Ding S.J."/>
            <person name="Wang X.J."/>
            <person name="Zhu J.G."/>
            <person name="Ruan X.D."/>
            <person name="Zhao L."/>
            <person name="Wei J.T."/>
            <person name="Ye R.Z."/>
            <person name="Que T.C."/>
            <person name="Du C.H."/>
            <person name="Zhou Y.H."/>
            <person name="Cheng J.X."/>
            <person name="Dai P.F."/>
            <person name="Guo W.B."/>
            <person name="Han X.H."/>
            <person name="Huang E.J."/>
            <person name="Li L.F."/>
            <person name="Wei W."/>
            <person name="Gao Y.C."/>
            <person name="Liu J.Z."/>
            <person name="Shao H.Z."/>
            <person name="Wang X."/>
            <person name="Wang C.C."/>
            <person name="Yang T.C."/>
            <person name="Huo Q.B."/>
            <person name="Li W."/>
            <person name="Chen H.Y."/>
            <person name="Chen S.E."/>
            <person name="Zhou L.G."/>
            <person name="Ni X.B."/>
            <person name="Tian J.H."/>
            <person name="Sheng Y."/>
            <person name="Liu T."/>
            <person name="Pan Y.S."/>
            <person name="Xia L.Y."/>
            <person name="Li J."/>
            <person name="Zhao F."/>
            <person name="Cao W.C."/>
        </authorList>
    </citation>
    <scope>NUCLEOTIDE SEQUENCE</scope>
    <source>
        <strain evidence="4">Rmic-2018</strain>
    </source>
</reference>
<evidence type="ECO:0000256" key="2">
    <source>
        <dbReference type="SAM" id="MobiDB-lite"/>
    </source>
</evidence>
<dbReference type="GO" id="GO:0003677">
    <property type="term" value="F:DNA binding"/>
    <property type="evidence" value="ECO:0007669"/>
    <property type="project" value="InterPro"/>
</dbReference>
<dbReference type="Gene3D" id="1.10.10.60">
    <property type="entry name" value="Homeodomain-like"/>
    <property type="match status" value="1"/>
</dbReference>
<comment type="caution">
    <text evidence="4">The sequence shown here is derived from an EMBL/GenBank/DDBJ whole genome shotgun (WGS) entry which is preliminary data.</text>
</comment>
<dbReference type="VEuPathDB" id="VectorBase:LOC119164958"/>
<dbReference type="AlphaFoldDB" id="A0A9J6ENB6"/>
<gene>
    <name evidence="4" type="ORF">HPB51_010606</name>
</gene>
<dbReference type="Pfam" id="PF05225">
    <property type="entry name" value="HTH_psq"/>
    <property type="match status" value="1"/>
</dbReference>
<proteinExistence type="predicted"/>
<dbReference type="InterPro" id="IPR007889">
    <property type="entry name" value="HTH_Psq"/>
</dbReference>
<evidence type="ECO:0000256" key="1">
    <source>
        <dbReference type="ARBA" id="ARBA00004123"/>
    </source>
</evidence>
<feature type="compositionally biased region" description="Low complexity" evidence="2">
    <location>
        <begin position="1"/>
        <end position="21"/>
    </location>
</feature>
<sequence>MSAMRGRTTRGRAASAGSRTTPRGTPPYFGQRQQRAEARPNDPLPEAGRAFIISAPFLRLPAVIVSKSGVTTYFIDECVIQESPQPFSSTTVATTTGVGGAQLCCRVRSMDAPSSTMPGTDPGTSVVVAVKRKPPQPLDSFFVETPAMTASLPGTATSTSKMTLKPKTSSLAYKKTEGLQTTPSKATSSDPGAAAASKSDLVHGMPPEVLSTPPRDSVASQASPALLTTLRQHQQEATYPLHMGITCRKSGRWMTWQSSFPGSQAASTSLKSSASTRLTAVEARTVRNCFKRAGFSVCVGDADDASDTIDQTSDIVDEACKTLLAEVLERQGIMEGISFPTSETQTAMCRHLQTCPTKPLLPRLSKCRQMIVMMTSWKATARVIQQPPSSRLPSPLRDVIAEEVAQAVPVAAHQQPVAMPVAHAPAMQPVAAPLTYAQVDSREMRNHKRKLRARPYQNYTQEALNNAIQWVLLKKLSLRAASERFNIHHNTLWLKTEQARGQVNRSAKKVGRQAVFAEEEEQRFIGHAMPMSSFGFPMTKFDLRCVVKAYLDRMGSVGFQKWQLS</sequence>
<dbReference type="GO" id="GO:0005634">
    <property type="term" value="C:nucleus"/>
    <property type="evidence" value="ECO:0007669"/>
    <property type="project" value="UniProtKB-SubCell"/>
</dbReference>
<evidence type="ECO:0000313" key="5">
    <source>
        <dbReference type="Proteomes" id="UP000821866"/>
    </source>
</evidence>
<dbReference type="Proteomes" id="UP000821866">
    <property type="component" value="Chromosome 11"/>
</dbReference>
<organism evidence="4 5">
    <name type="scientific">Rhipicephalus microplus</name>
    <name type="common">Cattle tick</name>
    <name type="synonym">Boophilus microplus</name>
    <dbReference type="NCBI Taxonomy" id="6941"/>
    <lineage>
        <taxon>Eukaryota</taxon>
        <taxon>Metazoa</taxon>
        <taxon>Ecdysozoa</taxon>
        <taxon>Arthropoda</taxon>
        <taxon>Chelicerata</taxon>
        <taxon>Arachnida</taxon>
        <taxon>Acari</taxon>
        <taxon>Parasitiformes</taxon>
        <taxon>Ixodida</taxon>
        <taxon>Ixodoidea</taxon>
        <taxon>Ixodidae</taxon>
        <taxon>Rhipicephalinae</taxon>
        <taxon>Rhipicephalus</taxon>
        <taxon>Boophilus</taxon>
    </lineage>
</organism>
<name>A0A9J6ENB6_RHIMP</name>
<feature type="region of interest" description="Disordered" evidence="2">
    <location>
        <begin position="173"/>
        <end position="219"/>
    </location>
</feature>
<dbReference type="InterPro" id="IPR009057">
    <property type="entry name" value="Homeodomain-like_sf"/>
</dbReference>
<feature type="compositionally biased region" description="Polar residues" evidence="2">
    <location>
        <begin position="178"/>
        <end position="190"/>
    </location>
</feature>
<evidence type="ECO:0000259" key="3">
    <source>
        <dbReference type="Pfam" id="PF05225"/>
    </source>
</evidence>
<protein>
    <recommendedName>
        <fullName evidence="3">HTH psq-type domain-containing protein</fullName>
    </recommendedName>
</protein>
<feature type="domain" description="HTH psq-type" evidence="3">
    <location>
        <begin position="460"/>
        <end position="499"/>
    </location>
</feature>
<dbReference type="SUPFAM" id="SSF46689">
    <property type="entry name" value="Homeodomain-like"/>
    <property type="match status" value="1"/>
</dbReference>
<evidence type="ECO:0000313" key="4">
    <source>
        <dbReference type="EMBL" id="KAH8035854.1"/>
    </source>
</evidence>
<feature type="region of interest" description="Disordered" evidence="2">
    <location>
        <begin position="1"/>
        <end position="44"/>
    </location>
</feature>
<dbReference type="EMBL" id="JABSTU010000003">
    <property type="protein sequence ID" value="KAH8035854.1"/>
    <property type="molecule type" value="Genomic_DNA"/>
</dbReference>
<accession>A0A9J6ENB6</accession>
<comment type="subcellular location">
    <subcellularLocation>
        <location evidence="1">Nucleus</location>
    </subcellularLocation>
</comment>